<name>A0A545TFH6_9GAMM</name>
<organism evidence="2 3">
    <name type="scientific">Exilibacterium tricleocarpae</name>
    <dbReference type="NCBI Taxonomy" id="2591008"/>
    <lineage>
        <taxon>Bacteria</taxon>
        <taxon>Pseudomonadati</taxon>
        <taxon>Pseudomonadota</taxon>
        <taxon>Gammaproteobacteria</taxon>
        <taxon>Cellvibrionales</taxon>
        <taxon>Cellvibrionaceae</taxon>
        <taxon>Exilibacterium</taxon>
    </lineage>
</organism>
<dbReference type="RefSeq" id="WP_142905153.1">
    <property type="nucleotide sequence ID" value="NZ_ML660095.1"/>
</dbReference>
<reference evidence="2 3" key="1">
    <citation type="submission" date="2019-06" db="EMBL/GenBank/DDBJ databases">
        <title>Whole genome sequence for Cellvibrionaceae sp. R142.</title>
        <authorList>
            <person name="Wang G."/>
        </authorList>
    </citation>
    <scope>NUCLEOTIDE SEQUENCE [LARGE SCALE GENOMIC DNA]</scope>
    <source>
        <strain evidence="2 3">R142</strain>
    </source>
</reference>
<dbReference type="EMBL" id="VHSG01000015">
    <property type="protein sequence ID" value="TQV75945.1"/>
    <property type="molecule type" value="Genomic_DNA"/>
</dbReference>
<dbReference type="Pfam" id="PF01507">
    <property type="entry name" value="PAPS_reduct"/>
    <property type="match status" value="1"/>
</dbReference>
<evidence type="ECO:0000313" key="3">
    <source>
        <dbReference type="Proteomes" id="UP000319732"/>
    </source>
</evidence>
<evidence type="ECO:0000259" key="1">
    <source>
        <dbReference type="Pfam" id="PF01507"/>
    </source>
</evidence>
<dbReference type="Gene3D" id="3.40.50.620">
    <property type="entry name" value="HUPs"/>
    <property type="match status" value="1"/>
</dbReference>
<sequence>MAKIYLDKNVYDAALERIHFIFDEFDDVCVTFSGGKDSSDLLHLTLQVARMRNRLPLKVMFIDLEAQYRMTIDHVEEMLSRDEITPYWICLPLNLRNAVSVFEPHWCCWDPKRREDWVRPMPENRGVISDSGFFPFYWHRMEFEEFTREFAHWLAGEGKVAILVGIRADESHHRYRTIVGYRKSRHKNRGWTTWLSPQVCNAYPIYDWRVEDVWAYIGKNGLPYNKLYDHMYLSGMTLHEMRICQPYGDDQRKSLDMFHRIEPNTWSKVVNRVAGANYGSIYSGQKMLGYRRGIGLPDGHTWQSYTKLLLETLPESSRLQYQEKFATFINWWRTQGGWQGDIPDVSDPKMEAAKKAPSWRRMAMCILKNDFWCRSLSFAQTKKRYGNYHPTLNRRERTRVKPGAN</sequence>
<dbReference type="AlphaFoldDB" id="A0A545TFH6"/>
<evidence type="ECO:0000313" key="2">
    <source>
        <dbReference type="EMBL" id="TQV75945.1"/>
    </source>
</evidence>
<dbReference type="InterPro" id="IPR021845">
    <property type="entry name" value="DUF3440"/>
</dbReference>
<dbReference type="Pfam" id="PF11922">
    <property type="entry name" value="DUF3440"/>
    <property type="match status" value="2"/>
</dbReference>
<dbReference type="GO" id="GO:0003824">
    <property type="term" value="F:catalytic activity"/>
    <property type="evidence" value="ECO:0007669"/>
    <property type="project" value="InterPro"/>
</dbReference>
<dbReference type="PANTHER" id="PTHR30083">
    <property type="entry name" value="TRANSCRIPTIONAL REGULATOR-RELATED"/>
    <property type="match status" value="1"/>
</dbReference>
<gene>
    <name evidence="2" type="ORF">FKG94_15125</name>
</gene>
<dbReference type="InterPro" id="IPR002500">
    <property type="entry name" value="PAPS_reduct_dom"/>
</dbReference>
<protein>
    <submittedName>
        <fullName evidence="2">DUF3440 domain-containing protein</fullName>
    </submittedName>
</protein>
<comment type="caution">
    <text evidence="2">The sequence shown here is derived from an EMBL/GenBank/DDBJ whole genome shotgun (WGS) entry which is preliminary data.</text>
</comment>
<dbReference type="PANTHER" id="PTHR30083:SF0">
    <property type="entry name" value="3'-PHOSPHOADENOSINE 5'-PHOSPHOSULFATE SULFOTRANSFERASE (PAPS REDUCTASE)_FAD SYNTHETASE"/>
    <property type="match status" value="1"/>
</dbReference>
<feature type="domain" description="Phosphoadenosine phosphosulphate reductase" evidence="1">
    <location>
        <begin position="28"/>
        <end position="234"/>
    </location>
</feature>
<dbReference type="OrthoDB" id="9774475at2"/>
<dbReference type="Proteomes" id="UP000319732">
    <property type="component" value="Unassembled WGS sequence"/>
</dbReference>
<keyword evidence="3" id="KW-1185">Reference proteome</keyword>
<accession>A0A545TFH6</accession>
<dbReference type="GO" id="GO:0071453">
    <property type="term" value="P:cellular response to oxygen levels"/>
    <property type="evidence" value="ECO:0007669"/>
    <property type="project" value="TreeGrafter"/>
</dbReference>
<dbReference type="SUPFAM" id="SSF52402">
    <property type="entry name" value="Adenine nucleotide alpha hydrolases-like"/>
    <property type="match status" value="1"/>
</dbReference>
<proteinExistence type="predicted"/>
<dbReference type="InterPro" id="IPR014729">
    <property type="entry name" value="Rossmann-like_a/b/a_fold"/>
</dbReference>
<dbReference type="CDD" id="cd23947">
    <property type="entry name" value="PAPS_reductase-like_YbdN"/>
    <property type="match status" value="1"/>
</dbReference>